<organism evidence="3 4">
    <name type="scientific">Klebsormidium nitens</name>
    <name type="common">Green alga</name>
    <name type="synonym">Ulothrix nitens</name>
    <dbReference type="NCBI Taxonomy" id="105231"/>
    <lineage>
        <taxon>Eukaryota</taxon>
        <taxon>Viridiplantae</taxon>
        <taxon>Streptophyta</taxon>
        <taxon>Klebsormidiophyceae</taxon>
        <taxon>Klebsormidiales</taxon>
        <taxon>Klebsormidiaceae</taxon>
        <taxon>Klebsormidium</taxon>
    </lineage>
</organism>
<dbReference type="STRING" id="105231.A0A1Y1IIQ2"/>
<dbReference type="AlphaFoldDB" id="A0A1Y1IIQ2"/>
<dbReference type="OrthoDB" id="27483at2759"/>
<dbReference type="Gene3D" id="2.60.120.620">
    <property type="entry name" value="q2cbj1_9rhob like domain"/>
    <property type="match status" value="1"/>
</dbReference>
<dbReference type="GO" id="GO:0046872">
    <property type="term" value="F:metal ion binding"/>
    <property type="evidence" value="ECO:0007669"/>
    <property type="project" value="UniProtKB-KW"/>
</dbReference>
<proteinExistence type="inferred from homology"/>
<dbReference type="PANTHER" id="PTHR33099">
    <property type="entry name" value="FE2OG DIOXYGENASE DOMAIN-CONTAINING PROTEIN"/>
    <property type="match status" value="1"/>
</dbReference>
<evidence type="ECO:0000259" key="2">
    <source>
        <dbReference type="PROSITE" id="PS51471"/>
    </source>
</evidence>
<comment type="similarity">
    <text evidence="1">Belongs to the iron/ascorbate-dependent oxidoreductase family.</text>
</comment>
<keyword evidence="4" id="KW-1185">Reference proteome</keyword>
<dbReference type="PANTHER" id="PTHR33099:SF14">
    <property type="entry name" value="PROLYL 4-HYDROXYLASE ALPHA SUBUNIT FE(2+) 2OG DIOXYGENASE DOMAIN-CONTAINING PROTEIN"/>
    <property type="match status" value="1"/>
</dbReference>
<dbReference type="Pfam" id="PF13640">
    <property type="entry name" value="2OG-FeII_Oxy_3"/>
    <property type="match status" value="1"/>
</dbReference>
<evidence type="ECO:0000256" key="1">
    <source>
        <dbReference type="RuleBase" id="RU003682"/>
    </source>
</evidence>
<dbReference type="EMBL" id="DF237627">
    <property type="protein sequence ID" value="GAQ90735.1"/>
    <property type="molecule type" value="Genomic_DNA"/>
</dbReference>
<reference evidence="3 4" key="1">
    <citation type="journal article" date="2014" name="Nat. Commun.">
        <title>Klebsormidium flaccidum genome reveals primary factors for plant terrestrial adaptation.</title>
        <authorList>
            <person name="Hori K."/>
            <person name="Maruyama F."/>
            <person name="Fujisawa T."/>
            <person name="Togashi T."/>
            <person name="Yamamoto N."/>
            <person name="Seo M."/>
            <person name="Sato S."/>
            <person name="Yamada T."/>
            <person name="Mori H."/>
            <person name="Tajima N."/>
            <person name="Moriyama T."/>
            <person name="Ikeuchi M."/>
            <person name="Watanabe M."/>
            <person name="Wada H."/>
            <person name="Kobayashi K."/>
            <person name="Saito M."/>
            <person name="Masuda T."/>
            <person name="Sasaki-Sekimoto Y."/>
            <person name="Mashiguchi K."/>
            <person name="Awai K."/>
            <person name="Shimojima M."/>
            <person name="Masuda S."/>
            <person name="Iwai M."/>
            <person name="Nobusawa T."/>
            <person name="Narise T."/>
            <person name="Kondo S."/>
            <person name="Saito H."/>
            <person name="Sato R."/>
            <person name="Murakawa M."/>
            <person name="Ihara Y."/>
            <person name="Oshima-Yamada Y."/>
            <person name="Ohtaka K."/>
            <person name="Satoh M."/>
            <person name="Sonobe K."/>
            <person name="Ishii M."/>
            <person name="Ohtani R."/>
            <person name="Kanamori-Sato M."/>
            <person name="Honoki R."/>
            <person name="Miyazaki D."/>
            <person name="Mochizuki H."/>
            <person name="Umetsu J."/>
            <person name="Higashi K."/>
            <person name="Shibata D."/>
            <person name="Kamiya Y."/>
            <person name="Sato N."/>
            <person name="Nakamura Y."/>
            <person name="Tabata S."/>
            <person name="Ida S."/>
            <person name="Kurokawa K."/>
            <person name="Ohta H."/>
        </authorList>
    </citation>
    <scope>NUCLEOTIDE SEQUENCE [LARGE SCALE GENOMIC DNA]</scope>
    <source>
        <strain evidence="3 4">NIES-2285</strain>
    </source>
</reference>
<dbReference type="GO" id="GO:0016491">
    <property type="term" value="F:oxidoreductase activity"/>
    <property type="evidence" value="ECO:0007669"/>
    <property type="project" value="UniProtKB-KW"/>
</dbReference>
<keyword evidence="1" id="KW-0408">Iron</keyword>
<dbReference type="PROSITE" id="PS51471">
    <property type="entry name" value="FE2OG_OXY"/>
    <property type="match status" value="1"/>
</dbReference>
<keyword evidence="1" id="KW-0479">Metal-binding</keyword>
<gene>
    <name evidence="3" type="ORF">KFL_006780060</name>
</gene>
<protein>
    <recommendedName>
        <fullName evidence="2">Fe2OG dioxygenase domain-containing protein</fullName>
    </recommendedName>
</protein>
<dbReference type="InterPro" id="IPR044862">
    <property type="entry name" value="Pro_4_hyd_alph_FE2OG_OXY"/>
</dbReference>
<sequence>MIVRSQKLQNKEDGSLGYACPGLGHGLSATFCQGGRVAPLPDGVQLYFKQKEEGVESLRTLALPLGPGNDGDLMELIQACEEACFGFGDRDVTDPTYRKALSLANDRFACSFHPADHGILHDLQTVMAPNAKTIRAELYTLNVYRPGDFFKAHVDTPKGEAMFGSLVVCLPSAYTGGQLHVRHRLADATFDWAERSGDTIQWVALYSDCEHEITEVTSGNRITLTYNLFADVSAKSPLAAAVDWSALPLYRALQSALGRANFLPAGGVLGFTCQFSYPHTNSQFADRPVPLLKGADAVLFAAVKQLGLGVRFVHLHRVSKGFKTEEEEGKLWMAQQKRRRKRDEAERAAAAAADVLASLVEAEADTGNGIDEEDVIQPHGATTAETKRNIETERCETDVVAPLSAWQYQKKDEVFGFSEHGFPQIFPVVWGGKDVKWAVDGPTDWEVGKVSVDVYGNHASSDVTYCAAAILVTVPSWDEGLRNAIPE</sequence>
<accession>A0A1Y1IIQ2</accession>
<dbReference type="Proteomes" id="UP000054558">
    <property type="component" value="Unassembled WGS sequence"/>
</dbReference>
<dbReference type="InterPro" id="IPR005123">
    <property type="entry name" value="Oxoglu/Fe-dep_dioxygenase_dom"/>
</dbReference>
<evidence type="ECO:0000313" key="4">
    <source>
        <dbReference type="Proteomes" id="UP000054558"/>
    </source>
</evidence>
<feature type="domain" description="Fe2OG dioxygenase" evidence="2">
    <location>
        <begin position="135"/>
        <end position="232"/>
    </location>
</feature>
<name>A0A1Y1IIQ2_KLENI</name>
<evidence type="ECO:0000313" key="3">
    <source>
        <dbReference type="EMBL" id="GAQ90735.1"/>
    </source>
</evidence>
<keyword evidence="1" id="KW-0560">Oxidoreductase</keyword>